<organism evidence="5 6">
    <name type="scientific">Pseudogemmobacter lacusdianii</name>
    <dbReference type="NCBI Taxonomy" id="3069608"/>
    <lineage>
        <taxon>Bacteria</taxon>
        <taxon>Pseudomonadati</taxon>
        <taxon>Pseudomonadota</taxon>
        <taxon>Alphaproteobacteria</taxon>
        <taxon>Rhodobacterales</taxon>
        <taxon>Paracoccaceae</taxon>
        <taxon>Pseudogemmobacter</taxon>
    </lineage>
</organism>
<sequence length="259" mass="27693">MPAAEDLALLEAAARAGGAVALRYWRNAPKSWEKDGDAGPVSEADLAVNDALEAQLRTARPGYGWLSEESPDGPERLAARRLFIIDPIDGTRSYLNNQPDFALSMAVVEDGRPIAGVVYLPAKNRLYAASAGGPALCNGQPIHCSTRQALSGADVLSNRSTLAPENWPGGLPPVKRSFRSSIAYRLCLVAEGRHDAMLALRPSWEWDIAAGSLIAERAGCEVLDSKGEALRFNQSPPLADGIIAANPSLQAQLMQARRL</sequence>
<dbReference type="PROSITE" id="PS00629">
    <property type="entry name" value="IMP_1"/>
    <property type="match status" value="1"/>
</dbReference>
<proteinExistence type="inferred from homology"/>
<dbReference type="Pfam" id="PF00459">
    <property type="entry name" value="Inositol_P"/>
    <property type="match status" value="1"/>
</dbReference>
<dbReference type="PRINTS" id="PR00377">
    <property type="entry name" value="IMPHPHTASES"/>
</dbReference>
<dbReference type="RefSeq" id="WP_306680077.1">
    <property type="nucleotide sequence ID" value="NZ_JAVDBT010000006.1"/>
</dbReference>
<accession>A0ABU0VX86</accession>
<keyword evidence="3 5" id="KW-0378">Hydrolase</keyword>
<dbReference type="Proteomes" id="UP001239680">
    <property type="component" value="Unassembled WGS sequence"/>
</dbReference>
<dbReference type="PANTHER" id="PTHR20854:SF4">
    <property type="entry name" value="INOSITOL-1-MONOPHOSPHATASE-RELATED"/>
    <property type="match status" value="1"/>
</dbReference>
<evidence type="ECO:0000256" key="1">
    <source>
        <dbReference type="ARBA" id="ARBA00009759"/>
    </source>
</evidence>
<dbReference type="Gene3D" id="3.40.190.80">
    <property type="match status" value="1"/>
</dbReference>
<dbReference type="GO" id="GO:0008441">
    <property type="term" value="F:3'(2'),5'-bisphosphate nucleotidase activity"/>
    <property type="evidence" value="ECO:0007669"/>
    <property type="project" value="UniProtKB-EC"/>
</dbReference>
<comment type="caution">
    <text evidence="5">The sequence shown here is derived from an EMBL/GenBank/DDBJ whole genome shotgun (WGS) entry which is preliminary data.</text>
</comment>
<evidence type="ECO:0000313" key="6">
    <source>
        <dbReference type="Proteomes" id="UP001239680"/>
    </source>
</evidence>
<evidence type="ECO:0000313" key="5">
    <source>
        <dbReference type="EMBL" id="MDQ2066380.1"/>
    </source>
</evidence>
<comment type="similarity">
    <text evidence="1">Belongs to the inositol monophosphatase superfamily.</text>
</comment>
<evidence type="ECO:0000256" key="4">
    <source>
        <dbReference type="ARBA" id="ARBA00022842"/>
    </source>
</evidence>
<evidence type="ECO:0000256" key="2">
    <source>
        <dbReference type="ARBA" id="ARBA00022723"/>
    </source>
</evidence>
<dbReference type="EMBL" id="JAVDBT010000006">
    <property type="protein sequence ID" value="MDQ2066380.1"/>
    <property type="molecule type" value="Genomic_DNA"/>
</dbReference>
<dbReference type="SUPFAM" id="SSF56655">
    <property type="entry name" value="Carbohydrate phosphatase"/>
    <property type="match status" value="1"/>
</dbReference>
<dbReference type="InterPro" id="IPR020583">
    <property type="entry name" value="Inositol_monoP_metal-BS"/>
</dbReference>
<reference evidence="5 6" key="1">
    <citation type="submission" date="2023-08" db="EMBL/GenBank/DDBJ databases">
        <title>Characterization of two Paracoccaceae strains isolated from Phycosphere and proposal of Xinfangfangia lacusdiani sp. nov.</title>
        <authorList>
            <person name="Deng Y."/>
            <person name="Zhang Y.Q."/>
        </authorList>
    </citation>
    <scope>NUCLEOTIDE SEQUENCE [LARGE SCALE GENOMIC DNA]</scope>
    <source>
        <strain evidence="5 6">CPCC 101601</strain>
    </source>
</reference>
<dbReference type="PANTHER" id="PTHR20854">
    <property type="entry name" value="INOSITOL MONOPHOSPHATASE"/>
    <property type="match status" value="1"/>
</dbReference>
<dbReference type="CDD" id="cd01638">
    <property type="entry name" value="CysQ"/>
    <property type="match status" value="1"/>
</dbReference>
<keyword evidence="6" id="KW-1185">Reference proteome</keyword>
<dbReference type="Gene3D" id="3.30.540.10">
    <property type="entry name" value="Fructose-1,6-Bisphosphatase, subunit A, domain 1"/>
    <property type="match status" value="1"/>
</dbReference>
<keyword evidence="4" id="KW-0460">Magnesium</keyword>
<name>A0ABU0VX86_9RHOB</name>
<dbReference type="EC" id="3.1.3.7" evidence="5"/>
<dbReference type="InterPro" id="IPR000760">
    <property type="entry name" value="Inositol_monophosphatase-like"/>
</dbReference>
<protein>
    <submittedName>
        <fullName evidence="5">3'(2'),5'-bisphosphate nucleotidase CysQ</fullName>
        <ecNumber evidence="5">3.1.3.7</ecNumber>
    </submittedName>
</protein>
<gene>
    <name evidence="5" type="ORF">Q9295_08345</name>
</gene>
<evidence type="ECO:0000256" key="3">
    <source>
        <dbReference type="ARBA" id="ARBA00022801"/>
    </source>
</evidence>
<keyword evidence="2" id="KW-0479">Metal-binding</keyword>